<evidence type="ECO:0000256" key="2">
    <source>
        <dbReference type="ARBA" id="ARBA00022723"/>
    </source>
</evidence>
<organism evidence="6 7">
    <name type="scientific">Lentibacillus halophilus</name>
    <dbReference type="NCBI Taxonomy" id="295065"/>
    <lineage>
        <taxon>Bacteria</taxon>
        <taxon>Bacillati</taxon>
        <taxon>Bacillota</taxon>
        <taxon>Bacilli</taxon>
        <taxon>Bacillales</taxon>
        <taxon>Bacillaceae</taxon>
        <taxon>Lentibacillus</taxon>
    </lineage>
</organism>
<comment type="caution">
    <text evidence="6">The sequence shown here is derived from an EMBL/GenBank/DDBJ whole genome shotgun (WGS) entry which is preliminary data.</text>
</comment>
<protein>
    <submittedName>
        <fullName evidence="6">Rieske (2Fe-2S) protein</fullName>
    </submittedName>
</protein>
<evidence type="ECO:0000256" key="3">
    <source>
        <dbReference type="ARBA" id="ARBA00023004"/>
    </source>
</evidence>
<gene>
    <name evidence="6" type="ORF">GCM10008983_10390</name>
</gene>
<dbReference type="Gene3D" id="2.102.10.10">
    <property type="entry name" value="Rieske [2Fe-2S] iron-sulphur domain"/>
    <property type="match status" value="1"/>
</dbReference>
<dbReference type="PROSITE" id="PS51296">
    <property type="entry name" value="RIESKE"/>
    <property type="match status" value="1"/>
</dbReference>
<evidence type="ECO:0000256" key="4">
    <source>
        <dbReference type="ARBA" id="ARBA00023014"/>
    </source>
</evidence>
<dbReference type="CDD" id="cd03467">
    <property type="entry name" value="Rieske"/>
    <property type="match status" value="1"/>
</dbReference>
<reference evidence="7" key="1">
    <citation type="journal article" date="2019" name="Int. J. Syst. Evol. Microbiol.">
        <title>The Global Catalogue of Microorganisms (GCM) 10K type strain sequencing project: providing services to taxonomists for standard genome sequencing and annotation.</title>
        <authorList>
            <consortium name="The Broad Institute Genomics Platform"/>
            <consortium name="The Broad Institute Genome Sequencing Center for Infectious Disease"/>
            <person name="Wu L."/>
            <person name="Ma J."/>
        </authorList>
    </citation>
    <scope>NUCLEOTIDE SEQUENCE [LARGE SCALE GENOMIC DNA]</scope>
    <source>
        <strain evidence="7">JCM 12149</strain>
    </source>
</reference>
<dbReference type="EMBL" id="BAAADM010000028">
    <property type="protein sequence ID" value="GAA0435677.1"/>
    <property type="molecule type" value="Genomic_DNA"/>
</dbReference>
<dbReference type="Proteomes" id="UP001501459">
    <property type="component" value="Unassembled WGS sequence"/>
</dbReference>
<name>A0ABP3J2Z7_9BACI</name>
<evidence type="ECO:0000313" key="7">
    <source>
        <dbReference type="Proteomes" id="UP001501459"/>
    </source>
</evidence>
<dbReference type="InterPro" id="IPR036922">
    <property type="entry name" value="Rieske_2Fe-2S_sf"/>
</dbReference>
<dbReference type="PANTHER" id="PTHR21496:SF23">
    <property type="entry name" value="3-PHENYLPROPIONATE_CINNAMIC ACID DIOXYGENASE FERREDOXIN SUBUNIT"/>
    <property type="match status" value="1"/>
</dbReference>
<keyword evidence="7" id="KW-1185">Reference proteome</keyword>
<evidence type="ECO:0000256" key="1">
    <source>
        <dbReference type="ARBA" id="ARBA00022714"/>
    </source>
</evidence>
<evidence type="ECO:0000313" key="6">
    <source>
        <dbReference type="EMBL" id="GAA0435677.1"/>
    </source>
</evidence>
<keyword evidence="1" id="KW-0001">2Fe-2S</keyword>
<accession>A0ABP3J2Z7</accession>
<keyword evidence="4" id="KW-0411">Iron-sulfur</keyword>
<dbReference type="InterPro" id="IPR017941">
    <property type="entry name" value="Rieske_2Fe-2S"/>
</dbReference>
<evidence type="ECO:0000259" key="5">
    <source>
        <dbReference type="PROSITE" id="PS51296"/>
    </source>
</evidence>
<dbReference type="Pfam" id="PF00355">
    <property type="entry name" value="Rieske"/>
    <property type="match status" value="1"/>
</dbReference>
<dbReference type="SUPFAM" id="SSF50022">
    <property type="entry name" value="ISP domain"/>
    <property type="match status" value="1"/>
</dbReference>
<proteinExistence type="predicted"/>
<feature type="domain" description="Rieske" evidence="5">
    <location>
        <begin position="3"/>
        <end position="116"/>
    </location>
</feature>
<dbReference type="PANTHER" id="PTHR21496">
    <property type="entry name" value="FERREDOXIN-RELATED"/>
    <property type="match status" value="1"/>
</dbReference>
<keyword evidence="3" id="KW-0408">Iron</keyword>
<keyword evidence="2" id="KW-0479">Metal-binding</keyword>
<dbReference type="RefSeq" id="WP_343751615.1">
    <property type="nucleotide sequence ID" value="NZ_BAAADM010000028.1"/>
</dbReference>
<sequence>MKEIVCKKDELQPGQTMRAKMGPFPIIVCRTPDGEYHAFNNKCAHQGAPMSEGVMCGASVPTDTPGEYDYQKEGEILRCPWHGMEYDIKNEGRMLADPEQKLKEFNVSFEDDDVVVSL</sequence>